<feature type="binding site" evidence="1">
    <location>
        <position position="153"/>
    </location>
    <ligand>
        <name>Zn(2+)</name>
        <dbReference type="ChEBI" id="CHEBI:29105"/>
        <note>catalytic</note>
    </ligand>
</feature>
<evidence type="ECO:0000256" key="1">
    <source>
        <dbReference type="PROSITE-ProRule" id="PRU01211"/>
    </source>
</evidence>
<accession>A0A9X6RKW5</accession>
<dbReference type="InterPro" id="IPR001506">
    <property type="entry name" value="Peptidase_M12A"/>
</dbReference>
<evidence type="ECO:0000313" key="5">
    <source>
        <dbReference type="EMBL" id="OWA51559.1"/>
    </source>
</evidence>
<dbReference type="Gene3D" id="3.40.390.10">
    <property type="entry name" value="Collagenase (Catalytic Domain)"/>
    <property type="match status" value="1"/>
</dbReference>
<evidence type="ECO:0000259" key="4">
    <source>
        <dbReference type="PROSITE" id="PS51864"/>
    </source>
</evidence>
<comment type="cofactor">
    <cofactor evidence="1 2">
        <name>Zn(2+)</name>
        <dbReference type="ChEBI" id="CHEBI:29105"/>
    </cofactor>
    <text evidence="1 2">Binds 1 zinc ion per subunit.</text>
</comment>
<gene>
    <name evidence="5" type="ORF">BV898_16037</name>
</gene>
<dbReference type="PRINTS" id="PR00480">
    <property type="entry name" value="ASTACIN"/>
</dbReference>
<feature type="binding site" evidence="1">
    <location>
        <position position="143"/>
    </location>
    <ligand>
        <name>Zn(2+)</name>
        <dbReference type="ChEBI" id="CHEBI:29105"/>
        <note>catalytic</note>
    </ligand>
</feature>
<dbReference type="GO" id="GO:0008270">
    <property type="term" value="F:zinc ion binding"/>
    <property type="evidence" value="ECO:0007669"/>
    <property type="project" value="UniProtKB-UniRule"/>
</dbReference>
<feature type="region of interest" description="Disordered" evidence="3">
    <location>
        <begin position="175"/>
        <end position="208"/>
    </location>
</feature>
<dbReference type="InterPro" id="IPR006026">
    <property type="entry name" value="Peptidase_Metallo"/>
</dbReference>
<comment type="caution">
    <text evidence="1">Lacks conserved residue(s) required for the propagation of feature annotation.</text>
</comment>
<dbReference type="Pfam" id="PF01400">
    <property type="entry name" value="Astacin"/>
    <property type="match status" value="1"/>
</dbReference>
<sequence>MNGGSCRLSSAHRESIKALLQQQDGPLFEGDMIGIDPLMIPQSSDRVMHNGLRDERRHWHGGVVPFIWAEDYYTDHQRAQIRRAMDGIEHFTCVRFIESSRRTAKDFVYIFPGTGCFSDVGRKGRAQRLSLRLDCLSIGTIQHELMHVLGFLHEQSRSDRDDYIEIVTENIAKDREGLHDLEEDDRPSGRPSDRGRGMPERSSAWEPG</sequence>
<dbReference type="EC" id="3.4.24.-" evidence="2"/>
<organism evidence="5 6">
    <name type="scientific">Hypsibius exemplaris</name>
    <name type="common">Freshwater tardigrade</name>
    <dbReference type="NCBI Taxonomy" id="2072580"/>
    <lineage>
        <taxon>Eukaryota</taxon>
        <taxon>Metazoa</taxon>
        <taxon>Ecdysozoa</taxon>
        <taxon>Tardigrada</taxon>
        <taxon>Eutardigrada</taxon>
        <taxon>Parachela</taxon>
        <taxon>Hypsibioidea</taxon>
        <taxon>Hypsibiidae</taxon>
        <taxon>Hypsibius</taxon>
    </lineage>
</organism>
<dbReference type="EMBL" id="MTYJ01000231">
    <property type="protein sequence ID" value="OWA51559.1"/>
    <property type="molecule type" value="Genomic_DNA"/>
</dbReference>
<dbReference type="AlphaFoldDB" id="A0A9X6RKW5"/>
<keyword evidence="1 2" id="KW-0862">Zinc</keyword>
<keyword evidence="1 2" id="KW-0482">Metalloprotease</keyword>
<proteinExistence type="predicted"/>
<dbReference type="OrthoDB" id="291007at2759"/>
<keyword evidence="6" id="KW-1185">Reference proteome</keyword>
<feature type="domain" description="Peptidase M12A" evidence="4">
    <location>
        <begin position="50"/>
        <end position="208"/>
    </location>
</feature>
<feature type="compositionally biased region" description="Basic and acidic residues" evidence="3">
    <location>
        <begin position="175"/>
        <end position="199"/>
    </location>
</feature>
<feature type="binding site" evidence="1">
    <location>
        <position position="147"/>
    </location>
    <ligand>
        <name>Zn(2+)</name>
        <dbReference type="ChEBI" id="CHEBI:29105"/>
        <note>catalytic</note>
    </ligand>
</feature>
<dbReference type="Proteomes" id="UP000192578">
    <property type="component" value="Unassembled WGS sequence"/>
</dbReference>
<keyword evidence="1 2" id="KW-0479">Metal-binding</keyword>
<protein>
    <recommendedName>
        <fullName evidence="2">Metalloendopeptidase</fullName>
        <ecNumber evidence="2">3.4.24.-</ecNumber>
    </recommendedName>
</protein>
<dbReference type="InterPro" id="IPR024079">
    <property type="entry name" value="MetalloPept_cat_dom_sf"/>
</dbReference>
<reference evidence="6" key="1">
    <citation type="submission" date="2017-01" db="EMBL/GenBank/DDBJ databases">
        <title>Comparative genomics of anhydrobiosis in the tardigrade Hypsibius dujardini.</title>
        <authorList>
            <person name="Yoshida Y."/>
            <person name="Koutsovoulos G."/>
            <person name="Laetsch D."/>
            <person name="Stevens L."/>
            <person name="Kumar S."/>
            <person name="Horikawa D."/>
            <person name="Ishino K."/>
            <person name="Komine S."/>
            <person name="Tomita M."/>
            <person name="Blaxter M."/>
            <person name="Arakawa K."/>
        </authorList>
    </citation>
    <scope>NUCLEOTIDE SEQUENCE [LARGE SCALE GENOMIC DNA]</scope>
    <source>
        <strain evidence="6">Z151</strain>
    </source>
</reference>
<dbReference type="SMART" id="SM00235">
    <property type="entry name" value="ZnMc"/>
    <property type="match status" value="1"/>
</dbReference>
<dbReference type="SUPFAM" id="SSF55486">
    <property type="entry name" value="Metalloproteases ('zincins'), catalytic domain"/>
    <property type="match status" value="1"/>
</dbReference>
<dbReference type="PANTHER" id="PTHR10127:SF883">
    <property type="entry name" value="ZINC METALLOPROTEINASE NAS-8"/>
    <property type="match status" value="1"/>
</dbReference>
<dbReference type="GO" id="GO:0004222">
    <property type="term" value="F:metalloendopeptidase activity"/>
    <property type="evidence" value="ECO:0007669"/>
    <property type="project" value="UniProtKB-UniRule"/>
</dbReference>
<feature type="active site" evidence="1">
    <location>
        <position position="144"/>
    </location>
</feature>
<comment type="caution">
    <text evidence="5">The sequence shown here is derived from an EMBL/GenBank/DDBJ whole genome shotgun (WGS) entry which is preliminary data.</text>
</comment>
<keyword evidence="1 2" id="KW-0378">Hydrolase</keyword>
<name>A0A9X6RKW5_HYPEX</name>
<dbReference type="PROSITE" id="PS51864">
    <property type="entry name" value="ASTACIN"/>
    <property type="match status" value="1"/>
</dbReference>
<dbReference type="GO" id="GO:0006508">
    <property type="term" value="P:proteolysis"/>
    <property type="evidence" value="ECO:0007669"/>
    <property type="project" value="UniProtKB-KW"/>
</dbReference>
<keyword evidence="1 2" id="KW-0645">Protease</keyword>
<evidence type="ECO:0000313" key="6">
    <source>
        <dbReference type="Proteomes" id="UP000192578"/>
    </source>
</evidence>
<evidence type="ECO:0000256" key="3">
    <source>
        <dbReference type="SAM" id="MobiDB-lite"/>
    </source>
</evidence>
<dbReference type="PANTHER" id="PTHR10127">
    <property type="entry name" value="DISCOIDIN, CUB, EGF, LAMININ , AND ZINC METALLOPROTEASE DOMAIN CONTAINING"/>
    <property type="match status" value="1"/>
</dbReference>
<evidence type="ECO:0000256" key="2">
    <source>
        <dbReference type="RuleBase" id="RU361183"/>
    </source>
</evidence>